<reference evidence="3" key="1">
    <citation type="submission" date="2015-09" db="EMBL/GenBank/DDBJ databases">
        <authorList>
            <consortium name="Pathogen Informatics"/>
        </authorList>
    </citation>
    <scope>NUCLEOTIDE SEQUENCE [LARGE SCALE GENOMIC DNA]</scope>
    <source>
        <strain evidence="3">Lake Konstanz</strain>
    </source>
</reference>
<dbReference type="Proteomes" id="UP000051952">
    <property type="component" value="Unassembled WGS sequence"/>
</dbReference>
<keyword evidence="3" id="KW-1185">Reference proteome</keyword>
<name>A0A0S4JLX7_BODSA</name>
<evidence type="ECO:0000313" key="2">
    <source>
        <dbReference type="EMBL" id="CUG90395.1"/>
    </source>
</evidence>
<accession>A0A0S4JLX7</accession>
<evidence type="ECO:0000313" key="3">
    <source>
        <dbReference type="Proteomes" id="UP000051952"/>
    </source>
</evidence>
<dbReference type="VEuPathDB" id="TriTrypDB:BSAL_26495"/>
<protein>
    <submittedName>
        <fullName evidence="2">GPI-anchored surface protein, putative</fullName>
    </submittedName>
</protein>
<feature type="chain" id="PRO_5006622501" evidence="1">
    <location>
        <begin position="23"/>
        <end position="158"/>
    </location>
</feature>
<proteinExistence type="predicted"/>
<sequence length="158" mass="17702">MARSSSIFFIFIFSFLVGNVRVCGICLNSPKPIRKLPPCPSVAPPSLSSYLAIDSSNLIPFSFFCLFPRLGNRLLKSDSFFFFLPFPPSRQRTDETVIAAETSLPTQLLATTGKMKDKKTRVETFYGVASKRNTKGVFVSCLLIMIMDNDSLSFFFLK</sequence>
<evidence type="ECO:0000256" key="1">
    <source>
        <dbReference type="SAM" id="SignalP"/>
    </source>
</evidence>
<organism evidence="2 3">
    <name type="scientific">Bodo saltans</name>
    <name type="common">Flagellated protozoan</name>
    <dbReference type="NCBI Taxonomy" id="75058"/>
    <lineage>
        <taxon>Eukaryota</taxon>
        <taxon>Discoba</taxon>
        <taxon>Euglenozoa</taxon>
        <taxon>Kinetoplastea</taxon>
        <taxon>Metakinetoplastina</taxon>
        <taxon>Eubodonida</taxon>
        <taxon>Bodonidae</taxon>
        <taxon>Bodo</taxon>
    </lineage>
</organism>
<dbReference type="AlphaFoldDB" id="A0A0S4JLX7"/>
<keyword evidence="1" id="KW-0732">Signal</keyword>
<gene>
    <name evidence="2" type="ORF">BSAL_26495</name>
</gene>
<feature type="signal peptide" evidence="1">
    <location>
        <begin position="1"/>
        <end position="22"/>
    </location>
</feature>
<dbReference type="EMBL" id="CYKH01001820">
    <property type="protein sequence ID" value="CUG90395.1"/>
    <property type="molecule type" value="Genomic_DNA"/>
</dbReference>